<evidence type="ECO:0000256" key="5">
    <source>
        <dbReference type="ARBA" id="ARBA00023242"/>
    </source>
</evidence>
<organism evidence="8 9">
    <name type="scientific">Porites evermanni</name>
    <dbReference type="NCBI Taxonomy" id="104178"/>
    <lineage>
        <taxon>Eukaryota</taxon>
        <taxon>Metazoa</taxon>
        <taxon>Cnidaria</taxon>
        <taxon>Anthozoa</taxon>
        <taxon>Hexacorallia</taxon>
        <taxon>Scleractinia</taxon>
        <taxon>Fungiina</taxon>
        <taxon>Poritidae</taxon>
        <taxon>Porites</taxon>
    </lineage>
</organism>
<proteinExistence type="inferred from homology"/>
<comment type="subcellular location">
    <subcellularLocation>
        <location evidence="1">Nucleus</location>
        <location evidence="1">Nucleolus</location>
    </subcellularLocation>
</comment>
<keyword evidence="3" id="KW-0690">Ribosome biogenesis</keyword>
<dbReference type="Pfam" id="PF04147">
    <property type="entry name" value="Nop14"/>
    <property type="match status" value="1"/>
</dbReference>
<evidence type="ECO:0000256" key="6">
    <source>
        <dbReference type="ARBA" id="ARBA00024695"/>
    </source>
</evidence>
<name>A0ABN8Q1K6_9CNID</name>
<protein>
    <recommendedName>
        <fullName evidence="10">Nucleolar protein 14</fullName>
    </recommendedName>
</protein>
<feature type="compositionally biased region" description="Basic residues" evidence="7">
    <location>
        <begin position="1"/>
        <end position="15"/>
    </location>
</feature>
<feature type="region of interest" description="Disordered" evidence="7">
    <location>
        <begin position="284"/>
        <end position="400"/>
    </location>
</feature>
<keyword evidence="4" id="KW-0698">rRNA processing</keyword>
<evidence type="ECO:0000256" key="7">
    <source>
        <dbReference type="SAM" id="MobiDB-lite"/>
    </source>
</evidence>
<evidence type="ECO:0000256" key="2">
    <source>
        <dbReference type="ARBA" id="ARBA00007466"/>
    </source>
</evidence>
<dbReference type="PANTHER" id="PTHR23183:SF0">
    <property type="entry name" value="NUCLEOLAR PROTEIN 14"/>
    <property type="match status" value="1"/>
</dbReference>
<gene>
    <name evidence="8" type="ORF">PEVE_00001687</name>
</gene>
<accession>A0ABN8Q1K6</accession>
<reference evidence="8 9" key="1">
    <citation type="submission" date="2022-05" db="EMBL/GenBank/DDBJ databases">
        <authorList>
            <consortium name="Genoscope - CEA"/>
            <person name="William W."/>
        </authorList>
    </citation>
    <scope>NUCLEOTIDE SEQUENCE [LARGE SCALE GENOMIC DNA]</scope>
</reference>
<feature type="compositionally biased region" description="Acidic residues" evidence="7">
    <location>
        <begin position="360"/>
        <end position="394"/>
    </location>
</feature>
<evidence type="ECO:0008006" key="10">
    <source>
        <dbReference type="Google" id="ProtNLM"/>
    </source>
</evidence>
<dbReference type="Proteomes" id="UP001159427">
    <property type="component" value="Unassembled WGS sequence"/>
</dbReference>
<feature type="region of interest" description="Disordered" evidence="7">
    <location>
        <begin position="1"/>
        <end position="20"/>
    </location>
</feature>
<keyword evidence="5" id="KW-0539">Nucleus</keyword>
<evidence type="ECO:0000256" key="1">
    <source>
        <dbReference type="ARBA" id="ARBA00004604"/>
    </source>
</evidence>
<evidence type="ECO:0000313" key="8">
    <source>
        <dbReference type="EMBL" id="CAH3155335.1"/>
    </source>
</evidence>
<comment type="caution">
    <text evidence="8">The sequence shown here is derived from an EMBL/GenBank/DDBJ whole genome shotgun (WGS) entry which is preliminary data.</text>
</comment>
<comment type="similarity">
    <text evidence="2">Belongs to the NOP14 family.</text>
</comment>
<dbReference type="PANTHER" id="PTHR23183">
    <property type="entry name" value="NOP14"/>
    <property type="match status" value="1"/>
</dbReference>
<dbReference type="EMBL" id="CALNXI010001097">
    <property type="protein sequence ID" value="CAH3155335.1"/>
    <property type="molecule type" value="Genomic_DNA"/>
</dbReference>
<sequence>MVKSKKASVKLAKKQPKSEIKQVKSNPFEIHTNRRKHDILGRNLKHDKGLPGISRSKAIKKRQKTLLVEYKQKNKANLFIDRRFGEYDEKMTLEEKMMKRFTMEKKHHHERRGKYRLEDEELTHLGQSLGEIDKFDAVLLSDDDDNFDNNQDDADDVKELHFGGFLTKKKTADNLSDKDEDKHKSRKEIMEEVVAKAKIKKHERQMAKEETVNLTDKLDQDWKSLQNLMSKQGLHSAEIPATKVDDYDIAVRQLAFEIKGKATDRLKSEQELAKEEQERLRKLELERQRRMKGLPAVDKKPKHISADDLGDSFTPAEDDRVLLSYQDGSMLNVEDDEDQLSGDNGSDLEQNEENVAVDQKEEEGESSAEDNDIDAEDDDSEGSSEDDNGSDLESDGIFHF</sequence>
<comment type="function">
    <text evidence="6">Involved in nucleolar processing of pre-18S ribosomal RNA. Has a role in the nuclear export of 40S pre-ribosomal subunit to the cytoplasm.</text>
</comment>
<keyword evidence="9" id="KW-1185">Reference proteome</keyword>
<evidence type="ECO:0000313" key="9">
    <source>
        <dbReference type="Proteomes" id="UP001159427"/>
    </source>
</evidence>
<evidence type="ECO:0000256" key="4">
    <source>
        <dbReference type="ARBA" id="ARBA00022552"/>
    </source>
</evidence>
<dbReference type="InterPro" id="IPR007276">
    <property type="entry name" value="Nop14"/>
</dbReference>
<evidence type="ECO:0000256" key="3">
    <source>
        <dbReference type="ARBA" id="ARBA00022517"/>
    </source>
</evidence>